<keyword evidence="9" id="KW-0810">Translation regulation</keyword>
<dbReference type="GO" id="GO:0019843">
    <property type="term" value="F:rRNA binding"/>
    <property type="evidence" value="ECO:0007669"/>
    <property type="project" value="UniProtKB-KW"/>
</dbReference>
<organism evidence="14 15">
    <name type="scientific">Phaeocystidibacter marisrubri</name>
    <dbReference type="NCBI Taxonomy" id="1577780"/>
    <lineage>
        <taxon>Bacteria</taxon>
        <taxon>Pseudomonadati</taxon>
        <taxon>Bacteroidota</taxon>
        <taxon>Flavobacteriia</taxon>
        <taxon>Flavobacteriales</taxon>
        <taxon>Phaeocystidibacteraceae</taxon>
        <taxon>Phaeocystidibacter</taxon>
    </lineage>
</organism>
<dbReference type="OrthoDB" id="1521973at2"/>
<proteinExistence type="inferred from homology"/>
<evidence type="ECO:0000256" key="12">
    <source>
        <dbReference type="SAM" id="Coils"/>
    </source>
</evidence>
<dbReference type="InterPro" id="IPR051309">
    <property type="entry name" value="ABCF_ATPase"/>
</dbReference>
<dbReference type="GO" id="GO:0003677">
    <property type="term" value="F:DNA binding"/>
    <property type="evidence" value="ECO:0007669"/>
    <property type="project" value="InterPro"/>
</dbReference>
<evidence type="ECO:0000256" key="11">
    <source>
        <dbReference type="ARBA" id="ARBA00022917"/>
    </source>
</evidence>
<dbReference type="InterPro" id="IPR032524">
    <property type="entry name" value="ABC_tran_C"/>
</dbReference>
<evidence type="ECO:0000256" key="2">
    <source>
        <dbReference type="ARBA" id="ARBA00022490"/>
    </source>
</evidence>
<dbReference type="Pfam" id="PF00005">
    <property type="entry name" value="ABC_tran"/>
    <property type="match status" value="2"/>
</dbReference>
<dbReference type="CDD" id="cd03221">
    <property type="entry name" value="ABCF_EF-3"/>
    <property type="match status" value="2"/>
</dbReference>
<keyword evidence="12" id="KW-0175">Coiled coil</keyword>
<name>A0A6L3ZEC5_9FLAO</name>
<dbReference type="SMART" id="SM00382">
    <property type="entry name" value="AAA"/>
    <property type="match status" value="2"/>
</dbReference>
<dbReference type="GO" id="GO:0000049">
    <property type="term" value="F:tRNA binding"/>
    <property type="evidence" value="ECO:0007669"/>
    <property type="project" value="UniProtKB-KW"/>
</dbReference>
<dbReference type="InterPro" id="IPR032781">
    <property type="entry name" value="ABC_tran_Xtn"/>
</dbReference>
<dbReference type="InterPro" id="IPR037118">
    <property type="entry name" value="Val-tRNA_synth_C_sf"/>
</dbReference>
<keyword evidence="15" id="KW-1185">Reference proteome</keyword>
<dbReference type="InterPro" id="IPR027417">
    <property type="entry name" value="P-loop_NTPase"/>
</dbReference>
<dbReference type="Gene3D" id="1.10.287.380">
    <property type="entry name" value="Valyl-tRNA synthetase, C-terminal domain"/>
    <property type="match status" value="1"/>
</dbReference>
<comment type="similarity">
    <text evidence="1">Belongs to the ABC transporter superfamily. ABCF family. Translational throttle EttA subfamily.</text>
</comment>
<gene>
    <name evidence="14" type="ORF">F8C82_10890</name>
</gene>
<keyword evidence="6" id="KW-0547">Nucleotide-binding</keyword>
<dbReference type="RefSeq" id="WP_151693613.1">
    <property type="nucleotide sequence ID" value="NZ_BMGX01000001.1"/>
</dbReference>
<keyword evidence="7" id="KW-0378">Hydrolase</keyword>
<keyword evidence="11" id="KW-0648">Protein biosynthesis</keyword>
<feature type="domain" description="ABC transporter" evidence="13">
    <location>
        <begin position="4"/>
        <end position="248"/>
    </location>
</feature>
<evidence type="ECO:0000256" key="1">
    <source>
        <dbReference type="ARBA" id="ARBA00005868"/>
    </source>
</evidence>
<dbReference type="Proteomes" id="UP000484164">
    <property type="component" value="Unassembled WGS sequence"/>
</dbReference>
<dbReference type="InterPro" id="IPR003593">
    <property type="entry name" value="AAA+_ATPase"/>
</dbReference>
<accession>A0A6L3ZEC5</accession>
<evidence type="ECO:0000256" key="9">
    <source>
        <dbReference type="ARBA" id="ARBA00022845"/>
    </source>
</evidence>
<dbReference type="GO" id="GO:0006417">
    <property type="term" value="P:regulation of translation"/>
    <property type="evidence" value="ECO:0007669"/>
    <property type="project" value="UniProtKB-KW"/>
</dbReference>
<keyword evidence="4" id="KW-0699">rRNA-binding</keyword>
<sequence>MNILSVEQLKKSFGERVLFENLTFGMAEREKVALVARNGTGKTSLLRILANEEMPDDGRVVTRKDLRVGYLKQEPEFPAGIEIMQWLLTLEHPLLKAVIRYKESLENPAKAGDMTDSLSEMERLNAWDTESRLTAILDKLNLKDIHAKVDLLSGGQKKRLALAGLLLTEPDFLILDEPTNHLDLDMIEWLEGWLSDAPFALLMVTHDRYFLEAICTTIYELEDGELYKYDGNYSYYLEKKEERAQTQQSNIEKAKNIYRRELEWIRSTPQARTGKSKSRIDSFKKVKQDAHKQVQNKQVEIDVKMERLGSKILELHKVKKAYGNLPILNGFSYTFKRGDCIGMVGKNGVGKSTFLRLITDSEEADGGKIITGETVRFGFYRQDGMQLNNDKRVIEVIKEIAEVIPLAKGRSMTASQLLERFLFEGDQQYTFVSKLSGGEKRRLYLLTLLMANPNFLILDEPTNDLDILTLNVLEDFLLDFEGCLVIVSHDRYFLDKLTNHLFIFKGNGEVKDFNGSYLEYREELAIEQEKKREAQKLYTAPKKEVSRPKREKTKLSYKEEREFEELTAEIEKLEARKVEIAKIFESPDVEAGEIEQLSIEMNQLTERLDEAEMRWLELSEFTEE</sequence>
<evidence type="ECO:0000256" key="7">
    <source>
        <dbReference type="ARBA" id="ARBA00022801"/>
    </source>
</evidence>
<evidence type="ECO:0000259" key="13">
    <source>
        <dbReference type="PROSITE" id="PS50893"/>
    </source>
</evidence>
<evidence type="ECO:0000313" key="15">
    <source>
        <dbReference type="Proteomes" id="UP000484164"/>
    </source>
</evidence>
<evidence type="ECO:0000256" key="3">
    <source>
        <dbReference type="ARBA" id="ARBA00022555"/>
    </source>
</evidence>
<dbReference type="InterPro" id="IPR003439">
    <property type="entry name" value="ABC_transporter-like_ATP-bd"/>
</dbReference>
<evidence type="ECO:0000313" key="14">
    <source>
        <dbReference type="EMBL" id="KAB2816185.1"/>
    </source>
</evidence>
<dbReference type="AlphaFoldDB" id="A0A6L3ZEC5"/>
<dbReference type="InterPro" id="IPR017871">
    <property type="entry name" value="ABC_transporter-like_CS"/>
</dbReference>
<dbReference type="SUPFAM" id="SSF52540">
    <property type="entry name" value="P-loop containing nucleoside triphosphate hydrolases"/>
    <property type="match status" value="2"/>
</dbReference>
<dbReference type="PROSITE" id="PS00211">
    <property type="entry name" value="ABC_TRANSPORTER_1"/>
    <property type="match status" value="1"/>
</dbReference>
<comment type="caution">
    <text evidence="14">The sequence shown here is derived from an EMBL/GenBank/DDBJ whole genome shotgun (WGS) entry which is preliminary data.</text>
</comment>
<dbReference type="Gene3D" id="3.40.50.300">
    <property type="entry name" value="P-loop containing nucleotide triphosphate hydrolases"/>
    <property type="match status" value="2"/>
</dbReference>
<keyword evidence="10" id="KW-0694">RNA-binding</keyword>
<keyword evidence="3" id="KW-0820">tRNA-binding</keyword>
<evidence type="ECO:0000256" key="5">
    <source>
        <dbReference type="ARBA" id="ARBA00022737"/>
    </source>
</evidence>
<protein>
    <submittedName>
        <fullName evidence="14">ABC-F family ATP-binding cassette domain-containing protein</fullName>
    </submittedName>
</protein>
<evidence type="ECO:0000256" key="8">
    <source>
        <dbReference type="ARBA" id="ARBA00022840"/>
    </source>
</evidence>
<dbReference type="PANTHER" id="PTHR42855">
    <property type="entry name" value="ABC TRANSPORTER ATP-BINDING SUBUNIT"/>
    <property type="match status" value="1"/>
</dbReference>
<keyword evidence="5" id="KW-0677">Repeat</keyword>
<keyword evidence="2" id="KW-0963">Cytoplasm</keyword>
<dbReference type="GO" id="GO:0016887">
    <property type="term" value="F:ATP hydrolysis activity"/>
    <property type="evidence" value="ECO:0007669"/>
    <property type="project" value="InterPro"/>
</dbReference>
<feature type="domain" description="ABC transporter" evidence="13">
    <location>
        <begin position="313"/>
        <end position="531"/>
    </location>
</feature>
<dbReference type="Pfam" id="PF12848">
    <property type="entry name" value="ABC_tran_Xtn"/>
    <property type="match status" value="1"/>
</dbReference>
<keyword evidence="8 14" id="KW-0067">ATP-binding</keyword>
<evidence type="ECO:0000256" key="10">
    <source>
        <dbReference type="ARBA" id="ARBA00022884"/>
    </source>
</evidence>
<dbReference type="FunFam" id="3.40.50.300:FF:000011">
    <property type="entry name" value="Putative ABC transporter ATP-binding component"/>
    <property type="match status" value="1"/>
</dbReference>
<dbReference type="GO" id="GO:0005524">
    <property type="term" value="F:ATP binding"/>
    <property type="evidence" value="ECO:0007669"/>
    <property type="project" value="UniProtKB-KW"/>
</dbReference>
<dbReference type="FunFam" id="3.40.50.300:FF:000183">
    <property type="entry name" value="ABC transporter ATP-binding protein yjjK"/>
    <property type="match status" value="1"/>
</dbReference>
<reference evidence="14 15" key="1">
    <citation type="submission" date="2019-10" db="EMBL/GenBank/DDBJ databases">
        <title>Genome sequence of Phaeocystidibacter marisrubri JCM30614 (type strain).</title>
        <authorList>
            <person name="Bowman J.P."/>
        </authorList>
    </citation>
    <scope>NUCLEOTIDE SEQUENCE [LARGE SCALE GENOMIC DNA]</scope>
    <source>
        <strain evidence="14 15">JCM 30614</strain>
    </source>
</reference>
<dbReference type="PROSITE" id="PS50893">
    <property type="entry name" value="ABC_TRANSPORTER_2"/>
    <property type="match status" value="2"/>
</dbReference>
<evidence type="ECO:0000256" key="4">
    <source>
        <dbReference type="ARBA" id="ARBA00022730"/>
    </source>
</evidence>
<feature type="coiled-coil region" evidence="12">
    <location>
        <begin position="517"/>
        <end position="614"/>
    </location>
</feature>
<evidence type="ECO:0000256" key="6">
    <source>
        <dbReference type="ARBA" id="ARBA00022741"/>
    </source>
</evidence>
<dbReference type="Pfam" id="PF16326">
    <property type="entry name" value="ABC_tran_CTD"/>
    <property type="match status" value="1"/>
</dbReference>
<dbReference type="PANTHER" id="PTHR42855:SF1">
    <property type="entry name" value="ABC TRANSPORTER DOMAIN-CONTAINING PROTEIN"/>
    <property type="match status" value="1"/>
</dbReference>
<dbReference type="GO" id="GO:0006412">
    <property type="term" value="P:translation"/>
    <property type="evidence" value="ECO:0007669"/>
    <property type="project" value="UniProtKB-KW"/>
</dbReference>
<dbReference type="EMBL" id="WBVQ01000002">
    <property type="protein sequence ID" value="KAB2816185.1"/>
    <property type="molecule type" value="Genomic_DNA"/>
</dbReference>